<dbReference type="RefSeq" id="WP_077118056.1">
    <property type="nucleotide sequence ID" value="NZ_LOKT01000012.1"/>
</dbReference>
<dbReference type="STRING" id="1538463.B0T36_18770"/>
<evidence type="ECO:0000313" key="3">
    <source>
        <dbReference type="Proteomes" id="UP000188836"/>
    </source>
</evidence>
<feature type="transmembrane region" description="Helical" evidence="1">
    <location>
        <begin position="7"/>
        <end position="26"/>
    </location>
</feature>
<dbReference type="InterPro" id="IPR025597">
    <property type="entry name" value="DUF4345"/>
</dbReference>
<keyword evidence="1" id="KW-0472">Membrane</keyword>
<comment type="caution">
    <text evidence="2">The sequence shown here is derived from an EMBL/GenBank/DDBJ whole genome shotgun (WGS) entry which is preliminary data.</text>
</comment>
<organism evidence="2 3">
    <name type="scientific">Nocardia donostiensis</name>
    <dbReference type="NCBI Taxonomy" id="1538463"/>
    <lineage>
        <taxon>Bacteria</taxon>
        <taxon>Bacillati</taxon>
        <taxon>Actinomycetota</taxon>
        <taxon>Actinomycetes</taxon>
        <taxon>Mycobacteriales</taxon>
        <taxon>Nocardiaceae</taxon>
        <taxon>Nocardia</taxon>
    </lineage>
</organism>
<dbReference type="AlphaFoldDB" id="A0A1V2TE72"/>
<gene>
    <name evidence="2" type="ORF">B0T46_16435</name>
</gene>
<keyword evidence="3" id="KW-1185">Reference proteome</keyword>
<feature type="transmembrane region" description="Helical" evidence="1">
    <location>
        <begin position="99"/>
        <end position="118"/>
    </location>
</feature>
<protein>
    <recommendedName>
        <fullName evidence="4">DUF4345 domain-containing protein</fullName>
    </recommendedName>
</protein>
<sequence length="137" mass="14797">MTRALTVLAWTMGVACALIGVAHMAVGPEITPGTAPIIATDDSQNRFFGAIFAGYGLAWIWAIRRTPVATDAIRWLAGIFFLGGLARLISLAVYGWPHWFIVALGVIELVLPPVFFWLTKSADTTRHPAHPTATVPT</sequence>
<keyword evidence="1" id="KW-1133">Transmembrane helix</keyword>
<evidence type="ECO:0000313" key="2">
    <source>
        <dbReference type="EMBL" id="ONM47820.1"/>
    </source>
</evidence>
<dbReference type="Pfam" id="PF14248">
    <property type="entry name" value="DUF4345"/>
    <property type="match status" value="1"/>
</dbReference>
<feature type="transmembrane region" description="Helical" evidence="1">
    <location>
        <begin position="46"/>
        <end position="63"/>
    </location>
</feature>
<accession>A0A1V2TE72</accession>
<reference evidence="2 3" key="1">
    <citation type="journal article" date="2016" name="Antonie Van Leeuwenhoek">
        <title>Nocardia donostiensis sp. nov., isolated from human respiratory specimens.</title>
        <authorList>
            <person name="Ercibengoa M."/>
            <person name="Bell M."/>
            <person name="Marimon J.M."/>
            <person name="Humrighouse B."/>
            <person name="Klenk H.P."/>
            <person name="Potter G."/>
            <person name="Perez-Trallero E."/>
        </authorList>
    </citation>
    <scope>NUCLEOTIDE SEQUENCE [LARGE SCALE GENOMIC DNA]</scope>
    <source>
        <strain evidence="2 3">X1655</strain>
    </source>
</reference>
<dbReference type="Proteomes" id="UP000188836">
    <property type="component" value="Unassembled WGS sequence"/>
</dbReference>
<dbReference type="PROSITE" id="PS51257">
    <property type="entry name" value="PROKAR_LIPOPROTEIN"/>
    <property type="match status" value="1"/>
</dbReference>
<feature type="transmembrane region" description="Helical" evidence="1">
    <location>
        <begin position="75"/>
        <end position="93"/>
    </location>
</feature>
<evidence type="ECO:0000256" key="1">
    <source>
        <dbReference type="SAM" id="Phobius"/>
    </source>
</evidence>
<dbReference type="EMBL" id="MUMY01000013">
    <property type="protein sequence ID" value="ONM47820.1"/>
    <property type="molecule type" value="Genomic_DNA"/>
</dbReference>
<dbReference type="OrthoDB" id="3829850at2"/>
<name>A0A1V2TE72_9NOCA</name>
<keyword evidence="1" id="KW-0812">Transmembrane</keyword>
<evidence type="ECO:0008006" key="4">
    <source>
        <dbReference type="Google" id="ProtNLM"/>
    </source>
</evidence>
<proteinExistence type="predicted"/>